<feature type="domain" description="Mce/MlaD" evidence="2">
    <location>
        <begin position="39"/>
        <end position="111"/>
    </location>
</feature>
<sequence>MLMALHLTRKRALATAAAAVVLVTAAGVTTARTLNEADTQHVCALFKDSFGLYPGSPVTIRGIAVGTVRAIEPDGARVRVDMKTDRRTLPAGTGAVITNSSILTDRRVELVNADSGPGPALPSDTCIDTVRTRTPVTVSDALASFSGLVRTMTERGPDGTAPLESALRSAGGEFAGMGPVVNRELRSLADLLAAPDTFMARLGELLDNSAELTTFVTANWDDVKTTLQTFAPGLHAIQDMLIVAKILVEKLSHAVDPLNRLFHEHFPYLMNVLRSTLPVATMVRTRTEQSADLLAKIPGIVQMLQTTIAAQPGTLAVDIRPPRTEVATPDPAQLCAALAQLGPDACTVRSGRSVSIPLPELVLSTIGATP</sequence>
<gene>
    <name evidence="3" type="ORF">C5F51_30540</name>
</gene>
<keyword evidence="1" id="KW-0732">Signal</keyword>
<dbReference type="InterPro" id="IPR052336">
    <property type="entry name" value="MlaD_Phospholipid_Transporter"/>
</dbReference>
<dbReference type="EMBL" id="PSZD01000028">
    <property type="protein sequence ID" value="PPJ22669.1"/>
    <property type="molecule type" value="Genomic_DNA"/>
</dbReference>
<keyword evidence="4" id="KW-1185">Reference proteome</keyword>
<dbReference type="Proteomes" id="UP000238356">
    <property type="component" value="Unassembled WGS sequence"/>
</dbReference>
<protein>
    <recommendedName>
        <fullName evidence="2">Mce/MlaD domain-containing protein</fullName>
    </recommendedName>
</protein>
<accession>A0A2S5ZXI9</accession>
<dbReference type="InterPro" id="IPR003399">
    <property type="entry name" value="Mce/MlaD"/>
</dbReference>
<feature type="signal peptide" evidence="1">
    <location>
        <begin position="1"/>
        <end position="25"/>
    </location>
</feature>
<organism evidence="3 4">
    <name type="scientific">Nocardia nova</name>
    <dbReference type="NCBI Taxonomy" id="37330"/>
    <lineage>
        <taxon>Bacteria</taxon>
        <taxon>Bacillati</taxon>
        <taxon>Actinomycetota</taxon>
        <taxon>Actinomycetes</taxon>
        <taxon>Mycobacteriales</taxon>
        <taxon>Nocardiaceae</taxon>
        <taxon>Nocardia</taxon>
    </lineage>
</organism>
<dbReference type="PANTHER" id="PTHR33371">
    <property type="entry name" value="INTERMEMBRANE PHOSPHOLIPID TRANSPORT SYSTEM BINDING PROTEIN MLAD-RELATED"/>
    <property type="match status" value="1"/>
</dbReference>
<proteinExistence type="predicted"/>
<feature type="chain" id="PRO_5038369629" description="Mce/MlaD domain-containing protein" evidence="1">
    <location>
        <begin position="26"/>
        <end position="370"/>
    </location>
</feature>
<dbReference type="Pfam" id="PF02470">
    <property type="entry name" value="MlaD"/>
    <property type="match status" value="1"/>
</dbReference>
<evidence type="ECO:0000313" key="3">
    <source>
        <dbReference type="EMBL" id="PPJ22669.1"/>
    </source>
</evidence>
<dbReference type="PANTHER" id="PTHR33371:SF4">
    <property type="entry name" value="INTERMEMBRANE PHOSPHOLIPID TRANSPORT SYSTEM BINDING PROTEIN MLAD"/>
    <property type="match status" value="1"/>
</dbReference>
<name>A0A2S5ZXI9_9NOCA</name>
<dbReference type="AlphaFoldDB" id="A0A2S5ZXI9"/>
<evidence type="ECO:0000313" key="4">
    <source>
        <dbReference type="Proteomes" id="UP000238356"/>
    </source>
</evidence>
<comment type="caution">
    <text evidence="3">The sequence shown here is derived from an EMBL/GenBank/DDBJ whole genome shotgun (WGS) entry which is preliminary data.</text>
</comment>
<evidence type="ECO:0000259" key="2">
    <source>
        <dbReference type="Pfam" id="PF02470"/>
    </source>
</evidence>
<reference evidence="3 4" key="1">
    <citation type="submission" date="2018-02" db="EMBL/GenBank/DDBJ databases">
        <title>8 Nocardia nova and 1 Nocardia cyriacigeorgica strain used for evolution to TMP-SMX.</title>
        <authorList>
            <person name="Mehta H."/>
            <person name="Weng J."/>
            <person name="Shamoo Y."/>
        </authorList>
    </citation>
    <scope>NUCLEOTIDE SEQUENCE [LARGE SCALE GENOMIC DNA]</scope>
    <source>
        <strain evidence="3 4">BAA2227</strain>
    </source>
</reference>
<evidence type="ECO:0000256" key="1">
    <source>
        <dbReference type="SAM" id="SignalP"/>
    </source>
</evidence>